<evidence type="ECO:0000256" key="2">
    <source>
        <dbReference type="SAM" id="MobiDB-lite"/>
    </source>
</evidence>
<comment type="caution">
    <text evidence="3">The sequence shown here is derived from an EMBL/GenBank/DDBJ whole genome shotgun (WGS) entry which is preliminary data.</text>
</comment>
<protein>
    <submittedName>
        <fullName evidence="3">Uncharacterized protein</fullName>
    </submittedName>
</protein>
<reference evidence="3" key="2">
    <citation type="submission" date="2020-06" db="EMBL/GenBank/DDBJ databases">
        <title>Helianthus annuus Genome sequencing and assembly Release 2.</title>
        <authorList>
            <person name="Gouzy J."/>
            <person name="Langlade N."/>
            <person name="Munos S."/>
        </authorList>
    </citation>
    <scope>NUCLEOTIDE SEQUENCE</scope>
    <source>
        <tissue evidence="3">Leaves</tissue>
    </source>
</reference>
<organism evidence="3 4">
    <name type="scientific">Helianthus annuus</name>
    <name type="common">Common sunflower</name>
    <dbReference type="NCBI Taxonomy" id="4232"/>
    <lineage>
        <taxon>Eukaryota</taxon>
        <taxon>Viridiplantae</taxon>
        <taxon>Streptophyta</taxon>
        <taxon>Embryophyta</taxon>
        <taxon>Tracheophyta</taxon>
        <taxon>Spermatophyta</taxon>
        <taxon>Magnoliopsida</taxon>
        <taxon>eudicotyledons</taxon>
        <taxon>Gunneridae</taxon>
        <taxon>Pentapetalae</taxon>
        <taxon>asterids</taxon>
        <taxon>campanulids</taxon>
        <taxon>Asterales</taxon>
        <taxon>Asteraceae</taxon>
        <taxon>Asteroideae</taxon>
        <taxon>Heliantheae alliance</taxon>
        <taxon>Heliantheae</taxon>
        <taxon>Helianthus</taxon>
    </lineage>
</organism>
<feature type="coiled-coil region" evidence="1">
    <location>
        <begin position="221"/>
        <end position="248"/>
    </location>
</feature>
<reference evidence="3" key="1">
    <citation type="journal article" date="2017" name="Nature">
        <title>The sunflower genome provides insights into oil metabolism, flowering and Asterid evolution.</title>
        <authorList>
            <person name="Badouin H."/>
            <person name="Gouzy J."/>
            <person name="Grassa C.J."/>
            <person name="Murat F."/>
            <person name="Staton S.E."/>
            <person name="Cottret L."/>
            <person name="Lelandais-Briere C."/>
            <person name="Owens G.L."/>
            <person name="Carrere S."/>
            <person name="Mayjonade B."/>
            <person name="Legrand L."/>
            <person name="Gill N."/>
            <person name="Kane N.C."/>
            <person name="Bowers J.E."/>
            <person name="Hubner S."/>
            <person name="Bellec A."/>
            <person name="Berard A."/>
            <person name="Berges H."/>
            <person name="Blanchet N."/>
            <person name="Boniface M.C."/>
            <person name="Brunel D."/>
            <person name="Catrice O."/>
            <person name="Chaidir N."/>
            <person name="Claudel C."/>
            <person name="Donnadieu C."/>
            <person name="Faraut T."/>
            <person name="Fievet G."/>
            <person name="Helmstetter N."/>
            <person name="King M."/>
            <person name="Knapp S.J."/>
            <person name="Lai Z."/>
            <person name="Le Paslier M.C."/>
            <person name="Lippi Y."/>
            <person name="Lorenzon L."/>
            <person name="Mandel J.R."/>
            <person name="Marage G."/>
            <person name="Marchand G."/>
            <person name="Marquand E."/>
            <person name="Bret-Mestries E."/>
            <person name="Morien E."/>
            <person name="Nambeesan S."/>
            <person name="Nguyen T."/>
            <person name="Pegot-Espagnet P."/>
            <person name="Pouilly N."/>
            <person name="Raftis F."/>
            <person name="Sallet E."/>
            <person name="Schiex T."/>
            <person name="Thomas J."/>
            <person name="Vandecasteele C."/>
            <person name="Vares D."/>
            <person name="Vear F."/>
            <person name="Vautrin S."/>
            <person name="Crespi M."/>
            <person name="Mangin B."/>
            <person name="Burke J.M."/>
            <person name="Salse J."/>
            <person name="Munos S."/>
            <person name="Vincourt P."/>
            <person name="Rieseberg L.H."/>
            <person name="Langlade N.B."/>
        </authorList>
    </citation>
    <scope>NUCLEOTIDE SEQUENCE</scope>
    <source>
        <tissue evidence="3">Leaves</tissue>
    </source>
</reference>
<dbReference type="Gramene" id="mRNA:HanXRQr2_Chr17g0817181">
    <property type="protein sequence ID" value="mRNA:HanXRQr2_Chr17g0817181"/>
    <property type="gene ID" value="HanXRQr2_Chr17g0817181"/>
</dbReference>
<evidence type="ECO:0000256" key="1">
    <source>
        <dbReference type="SAM" id="Coils"/>
    </source>
</evidence>
<dbReference type="AlphaFoldDB" id="A0A9K3GVH6"/>
<dbReference type="EMBL" id="MNCJ02000332">
    <property type="protein sequence ID" value="KAF5756641.1"/>
    <property type="molecule type" value="Genomic_DNA"/>
</dbReference>
<keyword evidence="1" id="KW-0175">Coiled coil</keyword>
<proteinExistence type="predicted"/>
<feature type="compositionally biased region" description="Basic residues" evidence="2">
    <location>
        <begin position="82"/>
        <end position="91"/>
    </location>
</feature>
<keyword evidence="4" id="KW-1185">Reference proteome</keyword>
<accession>A0A9K3GVH6</accession>
<evidence type="ECO:0000313" key="4">
    <source>
        <dbReference type="Proteomes" id="UP000215914"/>
    </source>
</evidence>
<dbReference type="Proteomes" id="UP000215914">
    <property type="component" value="Unassembled WGS sequence"/>
</dbReference>
<gene>
    <name evidence="3" type="ORF">HanXRQr2_Chr17g0817181</name>
</gene>
<name>A0A9K3GVH6_HELAN</name>
<sequence length="340" mass="37345">MGISMSWDKPDWDPVLMRDGLVMPALNFIKSDDTSDVVFTDAASAEGEDAVVRGSEHRFEGSGYVSVPNVKGFVKVAASKASTRRSTRRKGAGQPSSSETIDLGDDLEVSKDLEVPTDEKKGELPLVVGKDTKAVGKNVGGLKPPGKAIEGSSNVDPGEVYVPDWKVTISDSFKSPTVCEDVLTHFAPPVVRAFSSSMDDDQMIVKMVKVHELTQRHEVEVGELKRQVEVSSKEKEELEASLAQLAKDNKWLIEHGFQQVVTYLLHSSEFNKALGDVYSKLLVHGRHQGYIARYDACGAGTPKDKSPLYQPKAFEVFKDTVVKMERLTYPYVGEVSKCYG</sequence>
<feature type="region of interest" description="Disordered" evidence="2">
    <location>
        <begin position="82"/>
        <end position="109"/>
    </location>
</feature>
<evidence type="ECO:0000313" key="3">
    <source>
        <dbReference type="EMBL" id="KAF5756641.1"/>
    </source>
</evidence>